<dbReference type="Pfam" id="PF03009">
    <property type="entry name" value="GDPD"/>
    <property type="match status" value="1"/>
</dbReference>
<gene>
    <name evidence="2" type="ORF">AABB28_12295</name>
</gene>
<organism evidence="2 3">
    <name type="scientific">Yoonia algicola</name>
    <dbReference type="NCBI Taxonomy" id="3137368"/>
    <lineage>
        <taxon>Bacteria</taxon>
        <taxon>Pseudomonadati</taxon>
        <taxon>Pseudomonadota</taxon>
        <taxon>Alphaproteobacteria</taxon>
        <taxon>Rhodobacterales</taxon>
        <taxon>Paracoccaceae</taxon>
        <taxon>Yoonia</taxon>
    </lineage>
</organism>
<dbReference type="RefSeq" id="WP_342069066.1">
    <property type="nucleotide sequence ID" value="NZ_CP151762.1"/>
</dbReference>
<proteinExistence type="predicted"/>
<dbReference type="PANTHER" id="PTHR46211">
    <property type="entry name" value="GLYCEROPHOSPHORYL DIESTER PHOSPHODIESTERASE"/>
    <property type="match status" value="1"/>
</dbReference>
<keyword evidence="3" id="KW-1185">Reference proteome</keyword>
<dbReference type="KEGG" id="yag:AABB28_12295"/>
<sequence>MTLPASFFARPITHRALHDRKAGRVENSVKSIQAAIDAGYGIEMDVQLTSDGHAMVFHDDTLDRLTAETGPVRDRTRAALEAIPLTDDGGMIPSLDAVLAMVGGKVPLLIEIKDQDGEMGPNVGPLEKAVCAALEDYSGDVALMSFNPHSVAACAEFAPDIPRGITTSSYEAVFWPEVPEQVRDVLREIPDYDRVGACFISHESTDLDRPRVAELKAQGAHIFTWTIRSAKVEAEARRIVDNVTFEGYLA</sequence>
<dbReference type="GO" id="GO:0006629">
    <property type="term" value="P:lipid metabolic process"/>
    <property type="evidence" value="ECO:0007669"/>
    <property type="project" value="InterPro"/>
</dbReference>
<dbReference type="EMBL" id="CP151762">
    <property type="protein sequence ID" value="WZU62663.1"/>
    <property type="molecule type" value="Genomic_DNA"/>
</dbReference>
<dbReference type="InterPro" id="IPR030395">
    <property type="entry name" value="GP_PDE_dom"/>
</dbReference>
<feature type="domain" description="GP-PDE" evidence="1">
    <location>
        <begin position="9"/>
        <end position="250"/>
    </location>
</feature>
<evidence type="ECO:0000313" key="2">
    <source>
        <dbReference type="EMBL" id="WZU62663.1"/>
    </source>
</evidence>
<dbReference type="SUPFAM" id="SSF51695">
    <property type="entry name" value="PLC-like phosphodiesterases"/>
    <property type="match status" value="1"/>
</dbReference>
<evidence type="ECO:0000313" key="3">
    <source>
        <dbReference type="Proteomes" id="UP001451782"/>
    </source>
</evidence>
<dbReference type="GO" id="GO:0008081">
    <property type="term" value="F:phosphoric diester hydrolase activity"/>
    <property type="evidence" value="ECO:0007669"/>
    <property type="project" value="InterPro"/>
</dbReference>
<accession>A0AAN0M421</accession>
<dbReference type="AlphaFoldDB" id="A0AAN0M421"/>
<dbReference type="Proteomes" id="UP001451782">
    <property type="component" value="Chromosome"/>
</dbReference>
<reference evidence="2 3" key="1">
    <citation type="submission" date="2024-04" db="EMBL/GenBank/DDBJ databases">
        <title>Phylogenomic analyses of a clade within the roseobacter group suggest taxonomic reassignments of species of the genera Aestuariivita, Citreicella, Loktanella, Nautella, Pelagibaca, Ruegeria, Thalassobius, Thiobacimonas and Tropicibacter, and the proposal o.</title>
        <authorList>
            <person name="Jeon C.O."/>
        </authorList>
    </citation>
    <scope>NUCLEOTIDE SEQUENCE [LARGE SCALE GENOMIC DNA]</scope>
    <source>
        <strain evidence="2 3">G8-12</strain>
    </source>
</reference>
<dbReference type="PROSITE" id="PS51704">
    <property type="entry name" value="GP_PDE"/>
    <property type="match status" value="1"/>
</dbReference>
<dbReference type="InterPro" id="IPR017946">
    <property type="entry name" value="PLC-like_Pdiesterase_TIM-brl"/>
</dbReference>
<dbReference type="PANTHER" id="PTHR46211:SF1">
    <property type="entry name" value="GLYCEROPHOSPHODIESTER PHOSPHODIESTERASE, CYTOPLASMIC"/>
    <property type="match status" value="1"/>
</dbReference>
<name>A0AAN0M421_9RHOB</name>
<dbReference type="Gene3D" id="3.20.20.190">
    <property type="entry name" value="Phosphatidylinositol (PI) phosphodiesterase"/>
    <property type="match status" value="1"/>
</dbReference>
<protein>
    <submittedName>
        <fullName evidence="2">Glycerophosphodiester phosphodiesterase family protein</fullName>
    </submittedName>
</protein>
<evidence type="ECO:0000259" key="1">
    <source>
        <dbReference type="PROSITE" id="PS51704"/>
    </source>
</evidence>